<reference evidence="2 3" key="2">
    <citation type="journal article" date="2023" name="Mol. Biol. Evol.">
        <title>Genomics of Secondarily Temperate Adaptation in the Only Non-Antarctic Icefish.</title>
        <authorList>
            <person name="Rivera-Colon A.G."/>
            <person name="Rayamajhi N."/>
            <person name="Minhas B.F."/>
            <person name="Madrigal G."/>
            <person name="Bilyk K.T."/>
            <person name="Yoon V."/>
            <person name="Hune M."/>
            <person name="Gregory S."/>
            <person name="Cheng C.H.C."/>
            <person name="Catchen J.M."/>
        </authorList>
    </citation>
    <scope>NUCLEOTIDE SEQUENCE [LARGE SCALE GENOMIC DNA]</scope>
    <source>
        <strain evidence="2">JMC-PN-2008</strain>
    </source>
</reference>
<comment type="caution">
    <text evidence="2">The sequence shown here is derived from an EMBL/GenBank/DDBJ whole genome shotgun (WGS) entry which is preliminary data.</text>
</comment>
<feature type="region of interest" description="Disordered" evidence="1">
    <location>
        <begin position="1"/>
        <end position="35"/>
    </location>
</feature>
<dbReference type="EMBL" id="JAUZQC010000025">
    <property type="protein sequence ID" value="KAK5848346.1"/>
    <property type="molecule type" value="Genomic_DNA"/>
</dbReference>
<gene>
    <name evidence="2" type="ORF">PBY51_005970</name>
</gene>
<accession>A0AAN7WSS1</accession>
<name>A0AAN7WSS1_ELEMC</name>
<evidence type="ECO:0000256" key="1">
    <source>
        <dbReference type="SAM" id="MobiDB-lite"/>
    </source>
</evidence>
<evidence type="ECO:0000313" key="3">
    <source>
        <dbReference type="Proteomes" id="UP001346869"/>
    </source>
</evidence>
<dbReference type="AlphaFoldDB" id="A0AAN7WSS1"/>
<keyword evidence="3" id="KW-1185">Reference proteome</keyword>
<feature type="compositionally biased region" description="Basic and acidic residues" evidence="1">
    <location>
        <begin position="1"/>
        <end position="13"/>
    </location>
</feature>
<dbReference type="Proteomes" id="UP001346869">
    <property type="component" value="Unassembled WGS sequence"/>
</dbReference>
<proteinExistence type="predicted"/>
<evidence type="ECO:0000313" key="2">
    <source>
        <dbReference type="EMBL" id="KAK5848346.1"/>
    </source>
</evidence>
<sequence>MSGEGGVRKRGGEVTDPLVSIIRRSPVPPPRRTDRKHLLQCSLQTLLPLTPRGHGQLERLPPPNRVPPVETLKTNSTYTSDASPPLGNSSCDKQA</sequence>
<feature type="region of interest" description="Disordered" evidence="1">
    <location>
        <begin position="47"/>
        <end position="95"/>
    </location>
</feature>
<feature type="compositionally biased region" description="Polar residues" evidence="1">
    <location>
        <begin position="72"/>
        <end position="95"/>
    </location>
</feature>
<protein>
    <submittedName>
        <fullName evidence="2">Uncharacterized protein</fullName>
    </submittedName>
</protein>
<reference evidence="2 3" key="1">
    <citation type="journal article" date="2023" name="Genes (Basel)">
        <title>Chromosome-Level Genome Assembly and Circadian Gene Repertoire of the Patagonia Blennie Eleginops maclovinus-The Closest Ancestral Proxy of Antarctic Cryonotothenioids.</title>
        <authorList>
            <person name="Cheng C.C."/>
            <person name="Rivera-Colon A.G."/>
            <person name="Minhas B.F."/>
            <person name="Wilson L."/>
            <person name="Rayamajhi N."/>
            <person name="Vargas-Chacoff L."/>
            <person name="Catchen J.M."/>
        </authorList>
    </citation>
    <scope>NUCLEOTIDE SEQUENCE [LARGE SCALE GENOMIC DNA]</scope>
    <source>
        <strain evidence="2">JMC-PN-2008</strain>
    </source>
</reference>
<organism evidence="2 3">
    <name type="scientific">Eleginops maclovinus</name>
    <name type="common">Patagonian blennie</name>
    <name type="synonym">Eleginus maclovinus</name>
    <dbReference type="NCBI Taxonomy" id="56733"/>
    <lineage>
        <taxon>Eukaryota</taxon>
        <taxon>Metazoa</taxon>
        <taxon>Chordata</taxon>
        <taxon>Craniata</taxon>
        <taxon>Vertebrata</taxon>
        <taxon>Euteleostomi</taxon>
        <taxon>Actinopterygii</taxon>
        <taxon>Neopterygii</taxon>
        <taxon>Teleostei</taxon>
        <taxon>Neoteleostei</taxon>
        <taxon>Acanthomorphata</taxon>
        <taxon>Eupercaria</taxon>
        <taxon>Perciformes</taxon>
        <taxon>Notothenioidei</taxon>
        <taxon>Eleginopidae</taxon>
        <taxon>Eleginops</taxon>
    </lineage>
</organism>